<protein>
    <submittedName>
        <fullName evidence="1">Uncharacterized protein</fullName>
    </submittedName>
</protein>
<proteinExistence type="predicted"/>
<reference evidence="2" key="1">
    <citation type="journal article" date="2022" name="Nat. Commun.">
        <title>Chromosome evolution and the genetic basis of agronomically important traits in greater yam.</title>
        <authorList>
            <person name="Bredeson J.V."/>
            <person name="Lyons J.B."/>
            <person name="Oniyinde I.O."/>
            <person name="Okereke N.R."/>
            <person name="Kolade O."/>
            <person name="Nnabue I."/>
            <person name="Nwadili C.O."/>
            <person name="Hribova E."/>
            <person name="Parker M."/>
            <person name="Nwogha J."/>
            <person name="Shu S."/>
            <person name="Carlson J."/>
            <person name="Kariba R."/>
            <person name="Muthemba S."/>
            <person name="Knop K."/>
            <person name="Barton G.J."/>
            <person name="Sherwood A.V."/>
            <person name="Lopez-Montes A."/>
            <person name="Asiedu R."/>
            <person name="Jamnadass R."/>
            <person name="Muchugi A."/>
            <person name="Goodstein D."/>
            <person name="Egesi C.N."/>
            <person name="Featherston J."/>
            <person name="Asfaw A."/>
            <person name="Simpson G.G."/>
            <person name="Dolezel J."/>
            <person name="Hendre P.S."/>
            <person name="Van Deynze A."/>
            <person name="Kumar P.L."/>
            <person name="Obidiegwu J.E."/>
            <person name="Bhattacharjee R."/>
            <person name="Rokhsar D.S."/>
        </authorList>
    </citation>
    <scope>NUCLEOTIDE SEQUENCE [LARGE SCALE GENOMIC DNA]</scope>
    <source>
        <strain evidence="2">cv. TDa95/00328</strain>
    </source>
</reference>
<sequence length="461" mass="50971">MANLGAIMDSEFSDLHLSSPQVLDGVVRCVPGDPAPPALARAPRTIRPQQLSLLSQAFPLGLIPSLSPSSQKGLGSFAIQSFIHGPFSDNWWSALAWQFRPMKLISSIKKEFTVGDELELPAFKDIAKHILDKSLYAFGFFSQISPTPDSSLLLNFEKHGDREGHRSKAVFIHKLPNHDITLEAASPDLFLGSNGIYWNVPNSISLDVASLVSNSGFKYRFGLHRNGGSAEAHDSSLSIDTPLALMPGMCAKAAFSFEKSKDIWREREKKSSKSRRENVPIPLPSYDIRLKEPHAAVSGIIGAACAAWFEGNKSLKGTSKAQSFSADLFGSISYTLQHGKFKDDFNDLTRIDARLDIRSAKAFINEAGHLAYGIFKGPADREVNPLAAPQLNLIFQQQVAGPIVFRVDSRVSLMHGKQKPQVEDIMYGLSYSFRLLQSGKVLAWYSPKRKEAMVELRFFEF</sequence>
<accession>A0ACB7UG01</accession>
<evidence type="ECO:0000313" key="1">
    <source>
        <dbReference type="EMBL" id="KAH7659185.1"/>
    </source>
</evidence>
<dbReference type="EMBL" id="CM037026">
    <property type="protein sequence ID" value="KAH7659185.1"/>
    <property type="molecule type" value="Genomic_DNA"/>
</dbReference>
<dbReference type="Proteomes" id="UP000827976">
    <property type="component" value="Chromosome 16"/>
</dbReference>
<name>A0ACB7UG01_DIOAL</name>
<keyword evidence="2" id="KW-1185">Reference proteome</keyword>
<organism evidence="1 2">
    <name type="scientific">Dioscorea alata</name>
    <name type="common">Purple yam</name>
    <dbReference type="NCBI Taxonomy" id="55571"/>
    <lineage>
        <taxon>Eukaryota</taxon>
        <taxon>Viridiplantae</taxon>
        <taxon>Streptophyta</taxon>
        <taxon>Embryophyta</taxon>
        <taxon>Tracheophyta</taxon>
        <taxon>Spermatophyta</taxon>
        <taxon>Magnoliopsida</taxon>
        <taxon>Liliopsida</taxon>
        <taxon>Dioscoreales</taxon>
        <taxon>Dioscoreaceae</taxon>
        <taxon>Dioscorea</taxon>
    </lineage>
</organism>
<gene>
    <name evidence="1" type="ORF">IHE45_16G015700</name>
</gene>
<comment type="caution">
    <text evidence="1">The sequence shown here is derived from an EMBL/GenBank/DDBJ whole genome shotgun (WGS) entry which is preliminary data.</text>
</comment>
<evidence type="ECO:0000313" key="2">
    <source>
        <dbReference type="Proteomes" id="UP000827976"/>
    </source>
</evidence>